<name>A0A0K9Q2Y9_ZOSMR</name>
<dbReference type="Pfam" id="PF13602">
    <property type="entry name" value="ADH_zinc_N_2"/>
    <property type="match status" value="1"/>
</dbReference>
<gene>
    <name evidence="2" type="ORF">ZOSMA_113G00470</name>
</gene>
<evidence type="ECO:0000313" key="2">
    <source>
        <dbReference type="EMBL" id="KMZ75559.1"/>
    </source>
</evidence>
<dbReference type="OrthoDB" id="48317at2759"/>
<dbReference type="InterPro" id="IPR020843">
    <property type="entry name" value="ER"/>
</dbReference>
<dbReference type="PANTHER" id="PTHR44013:SF1">
    <property type="entry name" value="ZINC-TYPE ALCOHOL DEHYDROGENASE-LIKE PROTEIN C16A3.02C"/>
    <property type="match status" value="1"/>
</dbReference>
<sequence>MATTMKAVHYRRYGGGAAGLEHVEVSIPTPRKDEILIKLEAVSINPIDWKMQKGIFKPFVPNKFPFTPVSDVAGKVASVGRNVEGFKEGDNVVTVLPTRNGGGLAEYAIASSNMTVKNPTEIPAAEVSGLGIAGLTALKSLELIGAKFDGTGTPSNILITAASGGVGHYAVQLARLANFHITATCGARNLELVKNLGADEVLDYKTPQGETLASPSGKKYDAVIHCGSSLPWSKFDPIISNNGKVIDVTPTVSSIFTYSLKKLSFSKKQLLPFLLIPKFKDLQVMVNLLQDGKIKTLVDSKFPLALAKEAWLKSMDGHATGKVIVEMINQNDK</sequence>
<protein>
    <submittedName>
        <fullName evidence="2">Quinone-oxidoreductase-like protein</fullName>
    </submittedName>
</protein>
<reference evidence="3" key="1">
    <citation type="journal article" date="2016" name="Nature">
        <title>The genome of the seagrass Zostera marina reveals angiosperm adaptation to the sea.</title>
        <authorList>
            <person name="Olsen J.L."/>
            <person name="Rouze P."/>
            <person name="Verhelst B."/>
            <person name="Lin Y.-C."/>
            <person name="Bayer T."/>
            <person name="Collen J."/>
            <person name="Dattolo E."/>
            <person name="De Paoli E."/>
            <person name="Dittami S."/>
            <person name="Maumus F."/>
            <person name="Michel G."/>
            <person name="Kersting A."/>
            <person name="Lauritano C."/>
            <person name="Lohaus R."/>
            <person name="Toepel M."/>
            <person name="Tonon T."/>
            <person name="Vanneste K."/>
            <person name="Amirebrahimi M."/>
            <person name="Brakel J."/>
            <person name="Bostroem C."/>
            <person name="Chovatia M."/>
            <person name="Grimwood J."/>
            <person name="Jenkins J.W."/>
            <person name="Jueterbock A."/>
            <person name="Mraz A."/>
            <person name="Stam W.T."/>
            <person name="Tice H."/>
            <person name="Bornberg-Bauer E."/>
            <person name="Green P.J."/>
            <person name="Pearson G.A."/>
            <person name="Procaccini G."/>
            <person name="Duarte C.M."/>
            <person name="Schmutz J."/>
            <person name="Reusch T.B.H."/>
            <person name="Van de Peer Y."/>
        </authorList>
    </citation>
    <scope>NUCLEOTIDE SEQUENCE [LARGE SCALE GENOMIC DNA]</scope>
    <source>
        <strain evidence="3">cv. Finnish</strain>
    </source>
</reference>
<dbReference type="InterPro" id="IPR011032">
    <property type="entry name" value="GroES-like_sf"/>
</dbReference>
<keyword evidence="3" id="KW-1185">Reference proteome</keyword>
<dbReference type="InterPro" id="IPR052733">
    <property type="entry name" value="Chloroplast_QOR"/>
</dbReference>
<dbReference type="Proteomes" id="UP000036987">
    <property type="component" value="Unassembled WGS sequence"/>
</dbReference>
<dbReference type="SUPFAM" id="SSF50129">
    <property type="entry name" value="GroES-like"/>
    <property type="match status" value="1"/>
</dbReference>
<dbReference type="InterPro" id="IPR013154">
    <property type="entry name" value="ADH-like_N"/>
</dbReference>
<dbReference type="InterPro" id="IPR036291">
    <property type="entry name" value="NAD(P)-bd_dom_sf"/>
</dbReference>
<dbReference type="OMA" id="CANELNW"/>
<accession>A0A0K9Q2Y9</accession>
<dbReference type="SMART" id="SM00829">
    <property type="entry name" value="PKS_ER"/>
    <property type="match status" value="1"/>
</dbReference>
<comment type="caution">
    <text evidence="2">The sequence shown here is derived from an EMBL/GenBank/DDBJ whole genome shotgun (WGS) entry which is preliminary data.</text>
</comment>
<dbReference type="GO" id="GO:0016491">
    <property type="term" value="F:oxidoreductase activity"/>
    <property type="evidence" value="ECO:0007669"/>
    <property type="project" value="InterPro"/>
</dbReference>
<feature type="domain" description="Enoyl reductase (ER)" evidence="1">
    <location>
        <begin position="15"/>
        <end position="325"/>
    </location>
</feature>
<dbReference type="Gene3D" id="3.40.50.720">
    <property type="entry name" value="NAD(P)-binding Rossmann-like Domain"/>
    <property type="match status" value="1"/>
</dbReference>
<organism evidence="2 3">
    <name type="scientific">Zostera marina</name>
    <name type="common">Eelgrass</name>
    <dbReference type="NCBI Taxonomy" id="29655"/>
    <lineage>
        <taxon>Eukaryota</taxon>
        <taxon>Viridiplantae</taxon>
        <taxon>Streptophyta</taxon>
        <taxon>Embryophyta</taxon>
        <taxon>Tracheophyta</taxon>
        <taxon>Spermatophyta</taxon>
        <taxon>Magnoliopsida</taxon>
        <taxon>Liliopsida</taxon>
        <taxon>Zosteraceae</taxon>
        <taxon>Zostera</taxon>
    </lineage>
</organism>
<dbReference type="EMBL" id="LFYR01000158">
    <property type="protein sequence ID" value="KMZ75559.1"/>
    <property type="molecule type" value="Genomic_DNA"/>
</dbReference>
<dbReference type="AlphaFoldDB" id="A0A0K9Q2Y9"/>
<dbReference type="STRING" id="29655.A0A0K9Q2Y9"/>
<dbReference type="Pfam" id="PF08240">
    <property type="entry name" value="ADH_N"/>
    <property type="match status" value="1"/>
</dbReference>
<dbReference type="Gene3D" id="3.90.180.10">
    <property type="entry name" value="Medium-chain alcohol dehydrogenases, catalytic domain"/>
    <property type="match status" value="1"/>
</dbReference>
<dbReference type="PANTHER" id="PTHR44013">
    <property type="entry name" value="ZINC-TYPE ALCOHOL DEHYDROGENASE-LIKE PROTEIN C16A3.02C"/>
    <property type="match status" value="1"/>
</dbReference>
<evidence type="ECO:0000313" key="3">
    <source>
        <dbReference type="Proteomes" id="UP000036987"/>
    </source>
</evidence>
<dbReference type="SUPFAM" id="SSF51735">
    <property type="entry name" value="NAD(P)-binding Rossmann-fold domains"/>
    <property type="match status" value="1"/>
</dbReference>
<dbReference type="CDD" id="cd08267">
    <property type="entry name" value="MDR1"/>
    <property type="match status" value="1"/>
</dbReference>
<proteinExistence type="predicted"/>
<evidence type="ECO:0000259" key="1">
    <source>
        <dbReference type="SMART" id="SM00829"/>
    </source>
</evidence>